<sequence length="135" mass="15355">MEKVIMKAARTDNGYCCACDLIPRWVVAYDGDINGFKDYVKESIEFYVEGRKKDGEPYNPIFDGKYCIVYDFDIPTLLDYYRGIFSFAALQTITGINQKQLAHYASGSSSPRPKQISKIKDGLRKLAKDIEMVTV</sequence>
<dbReference type="RefSeq" id="WP_025070399.1">
    <property type="nucleotide sequence ID" value="NZ_FUXK01000018.1"/>
</dbReference>
<accession>A0A1T4PYE6</accession>
<dbReference type="Proteomes" id="UP000190065">
    <property type="component" value="Unassembled WGS sequence"/>
</dbReference>
<organism evidence="1 2">
    <name type="scientific">Segatella oulorum</name>
    <dbReference type="NCBI Taxonomy" id="28136"/>
    <lineage>
        <taxon>Bacteria</taxon>
        <taxon>Pseudomonadati</taxon>
        <taxon>Bacteroidota</taxon>
        <taxon>Bacteroidia</taxon>
        <taxon>Bacteroidales</taxon>
        <taxon>Prevotellaceae</taxon>
        <taxon>Segatella</taxon>
    </lineage>
</organism>
<dbReference type="STRING" id="28136.SAMN02745202_01616"/>
<reference evidence="1 2" key="1">
    <citation type="submission" date="2017-02" db="EMBL/GenBank/DDBJ databases">
        <authorList>
            <person name="Peterson S.W."/>
        </authorList>
    </citation>
    <scope>NUCLEOTIDE SEQUENCE [LARGE SCALE GENOMIC DNA]</scope>
    <source>
        <strain evidence="1 2">ATCC 43324</strain>
    </source>
</reference>
<proteinExistence type="predicted"/>
<evidence type="ECO:0000313" key="2">
    <source>
        <dbReference type="Proteomes" id="UP000190065"/>
    </source>
</evidence>
<evidence type="ECO:0000313" key="1">
    <source>
        <dbReference type="EMBL" id="SJZ96564.1"/>
    </source>
</evidence>
<dbReference type="EMBL" id="FUXK01000018">
    <property type="protein sequence ID" value="SJZ96564.1"/>
    <property type="molecule type" value="Genomic_DNA"/>
</dbReference>
<dbReference type="AlphaFoldDB" id="A0A1T4PYE6"/>
<gene>
    <name evidence="1" type="ORF">SAMN02745202_01616</name>
</gene>
<name>A0A1T4PYE6_9BACT</name>
<evidence type="ECO:0008006" key="3">
    <source>
        <dbReference type="Google" id="ProtNLM"/>
    </source>
</evidence>
<protein>
    <recommendedName>
        <fullName evidence="3">Helix-turn-helix</fullName>
    </recommendedName>
</protein>